<dbReference type="CTD" id="20324229"/>
<dbReference type="AlphaFoldDB" id="A0A074Z3N9"/>
<evidence type="ECO:0000313" key="1">
    <source>
        <dbReference type="EMBL" id="KER21671.1"/>
    </source>
</evidence>
<sequence>MADLMVPTEKERPSSAKFLGQMVVGSFAELGNLVANVSSPIEVTSSAQPLTHRCAQLRTDDVTSIGDETFATKLPSSANEPTTI</sequence>
<proteinExistence type="predicted"/>
<dbReference type="EMBL" id="KL596949">
    <property type="protein sequence ID" value="KER21671.1"/>
    <property type="molecule type" value="Genomic_DNA"/>
</dbReference>
<organism evidence="1 2">
    <name type="scientific">Opisthorchis viverrini</name>
    <name type="common">Southeast Asian liver fluke</name>
    <dbReference type="NCBI Taxonomy" id="6198"/>
    <lineage>
        <taxon>Eukaryota</taxon>
        <taxon>Metazoa</taxon>
        <taxon>Spiralia</taxon>
        <taxon>Lophotrochozoa</taxon>
        <taxon>Platyhelminthes</taxon>
        <taxon>Trematoda</taxon>
        <taxon>Digenea</taxon>
        <taxon>Opisthorchiida</taxon>
        <taxon>Opisthorchiata</taxon>
        <taxon>Opisthorchiidae</taxon>
        <taxon>Opisthorchis</taxon>
    </lineage>
</organism>
<dbReference type="Proteomes" id="UP000054324">
    <property type="component" value="Unassembled WGS sequence"/>
</dbReference>
<reference evidence="1 2" key="1">
    <citation type="submission" date="2013-11" db="EMBL/GenBank/DDBJ databases">
        <title>Opisthorchis viverrini - life in the bile duct.</title>
        <authorList>
            <person name="Young N.D."/>
            <person name="Nagarajan N."/>
            <person name="Lin S.J."/>
            <person name="Korhonen P.K."/>
            <person name="Jex A.R."/>
            <person name="Hall R.S."/>
            <person name="Safavi-Hemami H."/>
            <person name="Kaewkong W."/>
            <person name="Bertrand D."/>
            <person name="Gao S."/>
            <person name="Seet Q."/>
            <person name="Wongkham S."/>
            <person name="Teh B.T."/>
            <person name="Wongkham C."/>
            <person name="Intapan P.M."/>
            <person name="Maleewong W."/>
            <person name="Yang X."/>
            <person name="Hu M."/>
            <person name="Wang Z."/>
            <person name="Hofmann A."/>
            <person name="Sternberg P.W."/>
            <person name="Tan P."/>
            <person name="Wang J."/>
            <person name="Gasser R.B."/>
        </authorList>
    </citation>
    <scope>NUCLEOTIDE SEQUENCE [LARGE SCALE GENOMIC DNA]</scope>
</reference>
<dbReference type="GeneID" id="20324229"/>
<keyword evidence="2" id="KW-1185">Reference proteome</keyword>
<protein>
    <submittedName>
        <fullName evidence="1">Uncharacterized protein</fullName>
    </submittedName>
</protein>
<accession>A0A074Z3N9</accession>
<evidence type="ECO:0000313" key="2">
    <source>
        <dbReference type="Proteomes" id="UP000054324"/>
    </source>
</evidence>
<dbReference type="RefSeq" id="XP_009174583.1">
    <property type="nucleotide sequence ID" value="XM_009176319.1"/>
</dbReference>
<dbReference type="KEGG" id="ovi:T265_10061"/>
<name>A0A074Z3N9_OPIVI</name>
<gene>
    <name evidence="1" type="ORF">T265_10061</name>
</gene>